<accession>A0A8K0VSK7</accession>
<evidence type="ECO:0000313" key="3">
    <source>
        <dbReference type="Proteomes" id="UP000813461"/>
    </source>
</evidence>
<keyword evidence="3" id="KW-1185">Reference proteome</keyword>
<name>A0A8K0VSK7_9PLEO</name>
<organism evidence="2 3">
    <name type="scientific">Paraphoma chrysanthemicola</name>
    <dbReference type="NCBI Taxonomy" id="798071"/>
    <lineage>
        <taxon>Eukaryota</taxon>
        <taxon>Fungi</taxon>
        <taxon>Dikarya</taxon>
        <taxon>Ascomycota</taxon>
        <taxon>Pezizomycotina</taxon>
        <taxon>Dothideomycetes</taxon>
        <taxon>Pleosporomycetidae</taxon>
        <taxon>Pleosporales</taxon>
        <taxon>Pleosporineae</taxon>
        <taxon>Phaeosphaeriaceae</taxon>
        <taxon>Paraphoma</taxon>
    </lineage>
</organism>
<reference evidence="2" key="1">
    <citation type="journal article" date="2021" name="Nat. Commun.">
        <title>Genetic determinants of endophytism in the Arabidopsis root mycobiome.</title>
        <authorList>
            <person name="Mesny F."/>
            <person name="Miyauchi S."/>
            <person name="Thiergart T."/>
            <person name="Pickel B."/>
            <person name="Atanasova L."/>
            <person name="Karlsson M."/>
            <person name="Huettel B."/>
            <person name="Barry K.W."/>
            <person name="Haridas S."/>
            <person name="Chen C."/>
            <person name="Bauer D."/>
            <person name="Andreopoulos W."/>
            <person name="Pangilinan J."/>
            <person name="LaButti K."/>
            <person name="Riley R."/>
            <person name="Lipzen A."/>
            <person name="Clum A."/>
            <person name="Drula E."/>
            <person name="Henrissat B."/>
            <person name="Kohler A."/>
            <person name="Grigoriev I.V."/>
            <person name="Martin F.M."/>
            <person name="Hacquard S."/>
        </authorList>
    </citation>
    <scope>NUCLEOTIDE SEQUENCE</scope>
    <source>
        <strain evidence="2">MPI-SDFR-AT-0120</strain>
    </source>
</reference>
<comment type="caution">
    <text evidence="2">The sequence shown here is derived from an EMBL/GenBank/DDBJ whole genome shotgun (WGS) entry which is preliminary data.</text>
</comment>
<dbReference type="InterPro" id="IPR000210">
    <property type="entry name" value="BTB/POZ_dom"/>
</dbReference>
<feature type="domain" description="BTB" evidence="1">
    <location>
        <begin position="17"/>
        <end position="87"/>
    </location>
</feature>
<sequence length="269" mass="31140">MSQNLTHAHETSVFTGAIVTVKVGRSKRDVHVHNELLRSRSPYFDQVLARPKHNEDKTAIIVVSDVDVDTFCRFLSWLYADCFIVPTDDEWMGSCKLWLLAERFQVSSRNLFIDLADDIHQIPPLQNKVVEVFSCRLYQRQHTTLDLEILHYVYDNTGPGSQLRKLFVHISMWYGSQDVFAQMLKDMPPVFQFDFAAQQAKRAQKFAEEERIDPWDLTEYLLPEIVVGAGRKAVGVKVKAEDMGVSGVKRDILEQEKRNRRKRVKVETL</sequence>
<dbReference type="OrthoDB" id="1022638at2759"/>
<dbReference type="Pfam" id="PF00651">
    <property type="entry name" value="BTB"/>
    <property type="match status" value="1"/>
</dbReference>
<dbReference type="SUPFAM" id="SSF54695">
    <property type="entry name" value="POZ domain"/>
    <property type="match status" value="1"/>
</dbReference>
<protein>
    <recommendedName>
        <fullName evidence="1">BTB domain-containing protein</fullName>
    </recommendedName>
</protein>
<dbReference type="PANTHER" id="PTHR47843">
    <property type="entry name" value="BTB DOMAIN-CONTAINING PROTEIN-RELATED"/>
    <property type="match status" value="1"/>
</dbReference>
<dbReference type="PANTHER" id="PTHR47843:SF3">
    <property type="entry name" value="BTB DOMAIN-CONTAINING PROTEIN"/>
    <property type="match status" value="1"/>
</dbReference>
<dbReference type="CDD" id="cd18186">
    <property type="entry name" value="BTB_POZ_ZBTB_KLHL-like"/>
    <property type="match status" value="1"/>
</dbReference>
<dbReference type="AlphaFoldDB" id="A0A8K0VSK7"/>
<dbReference type="Proteomes" id="UP000813461">
    <property type="component" value="Unassembled WGS sequence"/>
</dbReference>
<evidence type="ECO:0000259" key="1">
    <source>
        <dbReference type="PROSITE" id="PS50097"/>
    </source>
</evidence>
<dbReference type="InterPro" id="IPR011333">
    <property type="entry name" value="SKP1/BTB/POZ_sf"/>
</dbReference>
<evidence type="ECO:0000313" key="2">
    <source>
        <dbReference type="EMBL" id="KAH7070944.1"/>
    </source>
</evidence>
<dbReference type="Gene3D" id="3.30.710.10">
    <property type="entry name" value="Potassium Channel Kv1.1, Chain A"/>
    <property type="match status" value="1"/>
</dbReference>
<dbReference type="EMBL" id="JAGMVJ010000025">
    <property type="protein sequence ID" value="KAH7070944.1"/>
    <property type="molecule type" value="Genomic_DNA"/>
</dbReference>
<dbReference type="PROSITE" id="PS50097">
    <property type="entry name" value="BTB"/>
    <property type="match status" value="1"/>
</dbReference>
<gene>
    <name evidence="2" type="ORF">FB567DRAFT_212017</name>
</gene>
<proteinExistence type="predicted"/>